<feature type="compositionally biased region" description="Basic and acidic residues" evidence="1">
    <location>
        <begin position="319"/>
        <end position="334"/>
    </location>
</feature>
<reference evidence="4" key="1">
    <citation type="submission" date="2021-12" db="EMBL/GenBank/DDBJ databases">
        <authorList>
            <person name="Martin H S."/>
        </authorList>
    </citation>
    <scope>NUCLEOTIDE SEQUENCE</scope>
</reference>
<dbReference type="InterPro" id="IPR024462">
    <property type="entry name" value="GH116_N"/>
</dbReference>
<evidence type="ECO:0000313" key="5">
    <source>
        <dbReference type="Proteomes" id="UP000838878"/>
    </source>
</evidence>
<sequence length="951" mass="107809">METEAIGDHLIELDVPSEYGLKFHLNHEFPLKSKQLIIPRPKQILEMMPLTTRYIKYYLARKIQKRKPIMDYIHMISAQRMYGCPIGGIGGGTIGRGFKGEFCRFQLYPGIYEYVTVPECQFIVNIRDAKKETIFQSVLSTYNKTKKSPQSWEWKINGADCEYTALYPRAWTTYDLTKYGIKLVCRQISPVIPHNYKDSSLPCAVFVFSAKNVSNEHRDVSITFTWTEVLGEPNKKKSIGKLDLERYSEENTCGVTLEQKVADQPCTFTIAKKKQENETIHEGYCLWNSTKTSEYVWECLKKHGKLEPDPNQAPSPPKVADKSDSKNDDKEKPKKIYKNDSIGLSSSISLDPGGCGSTEFCLVWDMPVIKYKKDCKIHKRYYTKYFGSDGIAGASIAAYALRNYNNWEKQLAEWQDPILTNSNIPEWLKSALMNELYFIADGGTIWFDVSDEYPETDPRHEFGVFGYLEGHEYRMYNTYDVHFYASFALAQLWPNLQVVLQYMFRDSIAVETTKIRQSLYDGKSCKFKIKDSIPHDLGDPEGIPFSNINAYNIHDVSEWRDLNLKFILQVMRDHRLLRAHNAPFGGERYRSMAFIDDVRDGTEDDLYSRSTGQADASADLSPAATADLSADLSTDPSADPSPVACPRPNAVEDILDLLYRSAEEEEFKEKLEPREAAVAVWDSKQYLMDMYPSCSALLRRALVWDKDGDGLIENGGFPDQTYDAWVMTGPSAYCGGLWVAAVSAVKVMARILGHEDDEKEFSKLLEQARTSYEKKLWNGSFYRFDTKPSNSDVIMADQLAGHWFLRASGWTEQVFPAANVRKALHSIYDNNVLRFCRGGMGAVNGFVRGAGVDTAALQSEEVWTGVVYGLAALMIYEGMHEQAFAMAGGLHSTLMKMGLSFETPEALYENGNHRSIAYMRPLAIWAMYQAILSKPSSPTPATNGQLNHKNL</sequence>
<dbReference type="Gene3D" id="1.50.10.10">
    <property type="match status" value="1"/>
</dbReference>
<dbReference type="InterPro" id="IPR008928">
    <property type="entry name" value="6-hairpin_glycosidase_sf"/>
</dbReference>
<feature type="region of interest" description="Disordered" evidence="1">
    <location>
        <begin position="306"/>
        <end position="334"/>
    </location>
</feature>
<dbReference type="InterPro" id="IPR052566">
    <property type="entry name" value="Non-lysos_glucosylceramidase"/>
</dbReference>
<evidence type="ECO:0000313" key="4">
    <source>
        <dbReference type="EMBL" id="CAH0714467.1"/>
    </source>
</evidence>
<dbReference type="GO" id="GO:0006680">
    <property type="term" value="P:glucosylceramide catabolic process"/>
    <property type="evidence" value="ECO:0007669"/>
    <property type="project" value="InterPro"/>
</dbReference>
<dbReference type="GO" id="GO:0008422">
    <property type="term" value="F:beta-glucosidase activity"/>
    <property type="evidence" value="ECO:0007669"/>
    <property type="project" value="TreeGrafter"/>
</dbReference>
<evidence type="ECO:0008006" key="6">
    <source>
        <dbReference type="Google" id="ProtNLM"/>
    </source>
</evidence>
<organism evidence="4 5">
    <name type="scientific">Brenthis ino</name>
    <name type="common">lesser marbled fritillary</name>
    <dbReference type="NCBI Taxonomy" id="405034"/>
    <lineage>
        <taxon>Eukaryota</taxon>
        <taxon>Metazoa</taxon>
        <taxon>Ecdysozoa</taxon>
        <taxon>Arthropoda</taxon>
        <taxon>Hexapoda</taxon>
        <taxon>Insecta</taxon>
        <taxon>Pterygota</taxon>
        <taxon>Neoptera</taxon>
        <taxon>Endopterygota</taxon>
        <taxon>Lepidoptera</taxon>
        <taxon>Glossata</taxon>
        <taxon>Ditrysia</taxon>
        <taxon>Papilionoidea</taxon>
        <taxon>Nymphalidae</taxon>
        <taxon>Heliconiinae</taxon>
        <taxon>Argynnini</taxon>
        <taxon>Brenthis</taxon>
    </lineage>
</organism>
<evidence type="ECO:0000259" key="3">
    <source>
        <dbReference type="Pfam" id="PF12215"/>
    </source>
</evidence>
<dbReference type="OrthoDB" id="730489at2759"/>
<name>A0A8J9UIT5_9NEOP</name>
<dbReference type="AlphaFoldDB" id="A0A8J9UIT5"/>
<feature type="region of interest" description="Disordered" evidence="1">
    <location>
        <begin position="626"/>
        <end position="645"/>
    </location>
</feature>
<accession>A0A8J9UIT5</accession>
<keyword evidence="5" id="KW-1185">Reference proteome</keyword>
<evidence type="ECO:0000256" key="1">
    <source>
        <dbReference type="SAM" id="MobiDB-lite"/>
    </source>
</evidence>
<dbReference type="Pfam" id="PF04685">
    <property type="entry name" value="DUF608"/>
    <property type="match status" value="2"/>
</dbReference>
<dbReference type="InterPro" id="IPR006775">
    <property type="entry name" value="GH116_catalytic"/>
</dbReference>
<dbReference type="InterPro" id="IPR014551">
    <property type="entry name" value="B_Glucosidase_GBA2-typ"/>
</dbReference>
<dbReference type="GO" id="GO:0004348">
    <property type="term" value="F:glucosylceramidase activity"/>
    <property type="evidence" value="ECO:0007669"/>
    <property type="project" value="InterPro"/>
</dbReference>
<gene>
    <name evidence="4" type="ORF">BINO364_LOCUS1513</name>
</gene>
<dbReference type="PANTHER" id="PTHR12654">
    <property type="entry name" value="BILE ACID BETA-GLUCOSIDASE-RELATED"/>
    <property type="match status" value="1"/>
</dbReference>
<dbReference type="SUPFAM" id="SSF48208">
    <property type="entry name" value="Six-hairpin glycosidases"/>
    <property type="match status" value="1"/>
</dbReference>
<feature type="domain" description="Glycosyl-hydrolase family 116 N-terminal" evidence="3">
    <location>
        <begin position="83"/>
        <end position="407"/>
    </location>
</feature>
<proteinExistence type="predicted"/>
<dbReference type="PIRSF" id="PIRSF028944">
    <property type="entry name" value="Beta_gluc_GBA2"/>
    <property type="match status" value="1"/>
</dbReference>
<dbReference type="Pfam" id="PF12215">
    <property type="entry name" value="Glyco_hydr_116N"/>
    <property type="match status" value="1"/>
</dbReference>
<evidence type="ECO:0000259" key="2">
    <source>
        <dbReference type="Pfam" id="PF04685"/>
    </source>
</evidence>
<dbReference type="InterPro" id="IPR012341">
    <property type="entry name" value="6hp_glycosidase-like_sf"/>
</dbReference>
<dbReference type="GO" id="GO:0016020">
    <property type="term" value="C:membrane"/>
    <property type="evidence" value="ECO:0007669"/>
    <property type="project" value="InterPro"/>
</dbReference>
<feature type="domain" description="Glycosyl-hydrolase family 116 catalytic region" evidence="2">
    <location>
        <begin position="463"/>
        <end position="591"/>
    </location>
</feature>
<dbReference type="EMBL" id="OV170221">
    <property type="protein sequence ID" value="CAH0714467.1"/>
    <property type="molecule type" value="Genomic_DNA"/>
</dbReference>
<dbReference type="PANTHER" id="PTHR12654:SF0">
    <property type="entry name" value="NON-LYSOSOMAL GLUCOSYLCERAMIDASE"/>
    <property type="match status" value="1"/>
</dbReference>
<dbReference type="Proteomes" id="UP000838878">
    <property type="component" value="Chromosome 1"/>
</dbReference>
<feature type="domain" description="Glycosyl-hydrolase family 116 catalytic region" evidence="2">
    <location>
        <begin position="682"/>
        <end position="927"/>
    </location>
</feature>
<feature type="non-terminal residue" evidence="4">
    <location>
        <position position="951"/>
    </location>
</feature>
<dbReference type="GO" id="GO:0005975">
    <property type="term" value="P:carbohydrate metabolic process"/>
    <property type="evidence" value="ECO:0007669"/>
    <property type="project" value="InterPro"/>
</dbReference>
<protein>
    <recommendedName>
        <fullName evidence="6">NLGase</fullName>
    </recommendedName>
</protein>